<dbReference type="PANTHER" id="PTHR47320:SF1">
    <property type="entry name" value="BIFUNCTIONAL URIDYLYLTRANSFERASE_URIDYLYL-REMOVING ENZYME"/>
    <property type="match status" value="1"/>
</dbReference>
<evidence type="ECO:0000313" key="13">
    <source>
        <dbReference type="Proteomes" id="UP000427716"/>
    </source>
</evidence>
<comment type="catalytic activity">
    <reaction evidence="8">
        <text>[protein-PII]-uridylyl-L-tyrosine + H2O = [protein-PII]-L-tyrosine + UMP + H(+)</text>
        <dbReference type="Rhea" id="RHEA:48600"/>
        <dbReference type="Rhea" id="RHEA-COMP:12147"/>
        <dbReference type="Rhea" id="RHEA-COMP:12148"/>
        <dbReference type="ChEBI" id="CHEBI:15377"/>
        <dbReference type="ChEBI" id="CHEBI:15378"/>
        <dbReference type="ChEBI" id="CHEBI:46858"/>
        <dbReference type="ChEBI" id="CHEBI:57865"/>
        <dbReference type="ChEBI" id="CHEBI:90602"/>
    </reaction>
</comment>
<dbReference type="InterPro" id="IPR006674">
    <property type="entry name" value="HD_domain"/>
</dbReference>
<dbReference type="InterPro" id="IPR043519">
    <property type="entry name" value="NT_sf"/>
</dbReference>
<dbReference type="GO" id="GO:0008081">
    <property type="term" value="F:phosphoric diester hydrolase activity"/>
    <property type="evidence" value="ECO:0007669"/>
    <property type="project" value="UniProtKB-UniRule"/>
</dbReference>
<dbReference type="PROSITE" id="PS51671">
    <property type="entry name" value="ACT"/>
    <property type="match status" value="2"/>
</dbReference>
<dbReference type="SUPFAM" id="SSF55021">
    <property type="entry name" value="ACT-like"/>
    <property type="match status" value="1"/>
</dbReference>
<dbReference type="InterPro" id="IPR005105">
    <property type="entry name" value="GlnD_Uridyltrans_N"/>
</dbReference>
<dbReference type="GO" id="GO:0006808">
    <property type="term" value="P:regulation of nitrogen utilization"/>
    <property type="evidence" value="ECO:0007669"/>
    <property type="project" value="UniProtKB-UniRule"/>
</dbReference>
<dbReference type="CDD" id="cd04899">
    <property type="entry name" value="ACT_ACR-UUR-like_2"/>
    <property type="match status" value="1"/>
</dbReference>
<dbReference type="HAMAP" id="MF_00277">
    <property type="entry name" value="PII_uridylyl_transf"/>
    <property type="match status" value="1"/>
</dbReference>
<evidence type="ECO:0000259" key="10">
    <source>
        <dbReference type="PROSITE" id="PS51671"/>
    </source>
</evidence>
<dbReference type="InterPro" id="IPR002912">
    <property type="entry name" value="ACT_dom"/>
</dbReference>
<evidence type="ECO:0000256" key="2">
    <source>
        <dbReference type="ARBA" id="ARBA00022695"/>
    </source>
</evidence>
<feature type="domain" description="ACT" evidence="10">
    <location>
        <begin position="824"/>
        <end position="905"/>
    </location>
</feature>
<dbReference type="EC" id="3.1.4.-" evidence="8"/>
<feature type="region of interest" description="Uridylyltransferase" evidence="8">
    <location>
        <begin position="1"/>
        <end position="337"/>
    </location>
</feature>
<organism evidence="12 13">
    <name type="scientific">Guyparkeria halophila</name>
    <dbReference type="NCBI Taxonomy" id="47960"/>
    <lineage>
        <taxon>Bacteria</taxon>
        <taxon>Pseudomonadati</taxon>
        <taxon>Pseudomonadota</taxon>
        <taxon>Gammaproteobacteria</taxon>
        <taxon>Chromatiales</taxon>
        <taxon>Thioalkalibacteraceae</taxon>
        <taxon>Guyparkeria</taxon>
    </lineage>
</organism>
<evidence type="ECO:0000256" key="9">
    <source>
        <dbReference type="SAM" id="MobiDB-lite"/>
    </source>
</evidence>
<evidence type="ECO:0000256" key="3">
    <source>
        <dbReference type="ARBA" id="ARBA00022737"/>
    </source>
</evidence>
<feature type="domain" description="HD" evidence="11">
    <location>
        <begin position="456"/>
        <end position="578"/>
    </location>
</feature>
<dbReference type="RefSeq" id="WP_156575085.1">
    <property type="nucleotide sequence ID" value="NZ_CP046415.1"/>
</dbReference>
<evidence type="ECO:0000256" key="5">
    <source>
        <dbReference type="ARBA" id="ARBA00022842"/>
    </source>
</evidence>
<dbReference type="Pfam" id="PF03445">
    <property type="entry name" value="DUF294"/>
    <property type="match status" value="1"/>
</dbReference>
<evidence type="ECO:0000313" key="12">
    <source>
        <dbReference type="EMBL" id="QGT79351.1"/>
    </source>
</evidence>
<dbReference type="InterPro" id="IPR013546">
    <property type="entry name" value="PII_UdlTrfase/GS_AdlTrfase"/>
</dbReference>
<dbReference type="NCBIfam" id="TIGR01693">
    <property type="entry name" value="UTase_glnD"/>
    <property type="match status" value="1"/>
</dbReference>
<dbReference type="Gene3D" id="1.10.3210.10">
    <property type="entry name" value="Hypothetical protein af1432"/>
    <property type="match status" value="1"/>
</dbReference>
<dbReference type="CDD" id="cd05401">
    <property type="entry name" value="NT_GlnE_GlnD_like"/>
    <property type="match status" value="1"/>
</dbReference>
<evidence type="ECO:0000259" key="11">
    <source>
        <dbReference type="PROSITE" id="PS51831"/>
    </source>
</evidence>
<dbReference type="EC" id="2.7.7.59" evidence="8"/>
<dbReference type="AlphaFoldDB" id="A0A6I6D7A0"/>
<reference evidence="12 13" key="1">
    <citation type="submission" date="2019-11" db="EMBL/GenBank/DDBJ databases">
        <authorList>
            <person name="Zhang J."/>
            <person name="Sun C."/>
        </authorList>
    </citation>
    <scope>NUCLEOTIDE SEQUENCE [LARGE SCALE GENOMIC DNA]</scope>
    <source>
        <strain evidence="13">sp2</strain>
    </source>
</reference>
<gene>
    <name evidence="8 12" type="primary">glnD</name>
    <name evidence="12" type="ORF">GM160_10940</name>
</gene>
<comment type="similarity">
    <text evidence="8">Belongs to the GlnD family.</text>
</comment>
<dbReference type="EMBL" id="CP046415">
    <property type="protein sequence ID" value="QGT79351.1"/>
    <property type="molecule type" value="Genomic_DNA"/>
</dbReference>
<dbReference type="PROSITE" id="PS51831">
    <property type="entry name" value="HD"/>
    <property type="match status" value="1"/>
</dbReference>
<comment type="domain">
    <text evidence="8">Has four distinct domains: an N-terminal nucleotidyltransferase (NT) domain responsible for UTase activity, a central HD domain that encodes UR activity, and two C-terminal ACT domains that seem to have a role in glutamine sensing.</text>
</comment>
<protein>
    <recommendedName>
        <fullName evidence="8">Bifunctional uridylyltransferase/uridylyl-removing enzyme</fullName>
        <shortName evidence="8">UTase/UR</shortName>
    </recommendedName>
    <alternativeName>
        <fullName evidence="8">Bifunctional [protein-PII] modification enzyme</fullName>
    </alternativeName>
    <alternativeName>
        <fullName evidence="8">Bifunctional nitrogen sensor protein</fullName>
    </alternativeName>
    <domain>
        <recommendedName>
            <fullName evidence="8">[Protein-PII] uridylyltransferase</fullName>
            <shortName evidence="8">PII uridylyltransferase</shortName>
            <shortName evidence="8">UTase</shortName>
            <ecNumber evidence="8">2.7.7.59</ecNumber>
        </recommendedName>
    </domain>
    <domain>
        <recommendedName>
            <fullName evidence="8">[Protein-PII]-UMP uridylyl-removing enzyme</fullName>
            <shortName evidence="8">UR</shortName>
            <ecNumber evidence="8">3.1.4.-</ecNumber>
        </recommendedName>
    </domain>
</protein>
<evidence type="ECO:0000256" key="1">
    <source>
        <dbReference type="ARBA" id="ARBA00022679"/>
    </source>
</evidence>
<keyword evidence="2 8" id="KW-0548">Nucleotidyltransferase</keyword>
<sequence length="908" mass="101967">MQSTGQSSGHPAPDGRFGDQTTFPADRPLARQLETLNAHWAEALADEASARGFIQEVTARVDSALRTLWQDKLADTPCALVAVGGYGRGEMFVHSDIDIMVLTADHAHDEAVQAFLYTLWDTGLSIGYAVRSVEECLEAATDPTVYTSLIEMRLIAGDEGLVTRLDSAIRSEAAFDPAWFFAAKLDEQQARYESHDNVGTKIEPHIKEGPGGLRDLHTIRWLANRIDGAPNLAAMHRAELLRDDEYRALEHAESLLFRIRIGLHGLAERAEERLLLTHQKTLAGAFGYQGQQDGNLAVERFMQRFFRATIEVERLNQLLIQRWRERLHPEILEPVKRLNPRFIRRGRLIETRDAQVFMRSPTAILELFLLLAEHPELEGMTAATARQLRANLSVIDAGFRANRRAKQLFMQLLRAERGVYLALRNMNLTGVLAAYIPNFGPIVGLMQFDLFHAYTVDTHTLLVIRNLRRPALPEYRDENPIAADAFSRIPRPEVLYLAGLFHDIAKGRGGDHAELGAFDARDFARAHGLAREDIDLVGWLVEQHLLLSFTAQRQDIEDPEVIRRFAEQVGSPERLDYLYLLTVADIRATNPQLWNSWRDTLLRRLFELTHQHFAEGVRSSAQIVRETRRDANRQGSSEGMDAGKLAAWLSGMPEEYFLRNEIDNILRHSRVAIDADLPALTINDDPQHQATQILILAQNHPALFAHVVAGIDREGLNVQSANITVIPRPLVVESGLNAIDGEGNREQLPESELILLEFFVLDRQGHAVDDPGAIEALHERLEGVIHRPERALSVTRRRTPAQLSSLDVDTEVEFIADVARARTMIQVLTKDRPGLLADLSDTLWRMGAILLHARIATLGERAEDAFFVVDQYGHPINDREHQQAIADALIHAAKGGSEDKDRSADEAH</sequence>
<comment type="activity regulation">
    <text evidence="8">Uridylyltransferase (UTase) activity is inhibited by glutamine, while glutamine activates uridylyl-removing (UR) activity.</text>
</comment>
<dbReference type="CDD" id="cd00077">
    <property type="entry name" value="HDc"/>
    <property type="match status" value="1"/>
</dbReference>
<feature type="region of interest" description="Disordered" evidence="9">
    <location>
        <begin position="1"/>
        <end position="23"/>
    </location>
</feature>
<dbReference type="SUPFAM" id="SSF81301">
    <property type="entry name" value="Nucleotidyltransferase"/>
    <property type="match status" value="1"/>
</dbReference>
<comment type="caution">
    <text evidence="8">Lacks conserved residue(s) required for the propagation of feature annotation.</text>
</comment>
<comment type="catalytic activity">
    <reaction evidence="7">
        <text>guanosine 3',5'-bis(diphosphate) + H2O = GDP + diphosphate + H(+)</text>
        <dbReference type="Rhea" id="RHEA:14253"/>
        <dbReference type="ChEBI" id="CHEBI:15377"/>
        <dbReference type="ChEBI" id="CHEBI:15378"/>
        <dbReference type="ChEBI" id="CHEBI:33019"/>
        <dbReference type="ChEBI" id="CHEBI:58189"/>
        <dbReference type="ChEBI" id="CHEBI:77828"/>
        <dbReference type="EC" id="3.1.7.2"/>
    </reaction>
</comment>
<evidence type="ECO:0000256" key="8">
    <source>
        <dbReference type="HAMAP-Rule" id="MF_00277"/>
    </source>
</evidence>
<comment type="catalytic activity">
    <reaction evidence="8">
        <text>[protein-PII]-L-tyrosine + UTP = [protein-PII]-uridylyl-L-tyrosine + diphosphate</text>
        <dbReference type="Rhea" id="RHEA:13673"/>
        <dbReference type="Rhea" id="RHEA-COMP:12147"/>
        <dbReference type="Rhea" id="RHEA-COMP:12148"/>
        <dbReference type="ChEBI" id="CHEBI:33019"/>
        <dbReference type="ChEBI" id="CHEBI:46398"/>
        <dbReference type="ChEBI" id="CHEBI:46858"/>
        <dbReference type="ChEBI" id="CHEBI:90602"/>
        <dbReference type="EC" id="2.7.7.59"/>
    </reaction>
</comment>
<dbReference type="InterPro" id="IPR010043">
    <property type="entry name" value="UTase/UR"/>
</dbReference>
<dbReference type="Proteomes" id="UP000427716">
    <property type="component" value="Chromosome"/>
</dbReference>
<dbReference type="InterPro" id="IPR045865">
    <property type="entry name" value="ACT-like_dom_sf"/>
</dbReference>
<evidence type="ECO:0000256" key="6">
    <source>
        <dbReference type="ARBA" id="ARBA00023268"/>
    </source>
</evidence>
<evidence type="ECO:0000256" key="7">
    <source>
        <dbReference type="ARBA" id="ARBA00047968"/>
    </source>
</evidence>
<dbReference type="Pfam" id="PF08335">
    <property type="entry name" value="GlnD_UR_UTase"/>
    <property type="match status" value="1"/>
</dbReference>
<dbReference type="SUPFAM" id="SSF81593">
    <property type="entry name" value="Nucleotidyltransferase substrate binding subunit/domain"/>
    <property type="match status" value="1"/>
</dbReference>
<keyword evidence="13" id="KW-1185">Reference proteome</keyword>
<name>A0A6I6D7A0_9GAMM</name>
<feature type="domain" description="ACT" evidence="10">
    <location>
        <begin position="692"/>
        <end position="799"/>
    </location>
</feature>
<keyword evidence="4 8" id="KW-0378">Hydrolase</keyword>
<dbReference type="SMART" id="SM00471">
    <property type="entry name" value="HDc"/>
    <property type="match status" value="1"/>
</dbReference>
<dbReference type="PANTHER" id="PTHR47320">
    <property type="entry name" value="BIFUNCTIONAL URIDYLYLTRANSFERASE/URIDYLYL-REMOVING ENZYME"/>
    <property type="match status" value="1"/>
</dbReference>
<dbReference type="SUPFAM" id="SSF109604">
    <property type="entry name" value="HD-domain/PDEase-like"/>
    <property type="match status" value="1"/>
</dbReference>
<accession>A0A6I6D7A0</accession>
<dbReference type="GO" id="GO:0008893">
    <property type="term" value="F:guanosine-3',5'-bis(diphosphate) 3'-diphosphatase activity"/>
    <property type="evidence" value="ECO:0007669"/>
    <property type="project" value="UniProtKB-EC"/>
</dbReference>
<proteinExistence type="inferred from homology"/>
<dbReference type="KEGG" id="ghl:GM160_10940"/>
<evidence type="ECO:0000256" key="4">
    <source>
        <dbReference type="ARBA" id="ARBA00022801"/>
    </source>
</evidence>
<keyword evidence="3" id="KW-0677">Repeat</keyword>
<comment type="function">
    <text evidence="8">Modifies, by uridylylation and deuridylylation, the PII regulatory proteins (GlnB and homologs), in response to the nitrogen status of the cell that GlnD senses through the glutamine level. Under low glutamine levels, catalyzes the conversion of the PII proteins and UTP to PII-UMP and PPi, while under higher glutamine levels, GlnD hydrolyzes PII-UMP to PII and UMP (deuridylylation). Thus, controls uridylylation state and activity of the PII proteins, and plays an important role in the regulation of nitrogen metabolism.</text>
</comment>
<keyword evidence="6 8" id="KW-0511">Multifunctional enzyme</keyword>
<dbReference type="InterPro" id="IPR003607">
    <property type="entry name" value="HD/PDEase_dom"/>
</dbReference>
<dbReference type="Pfam" id="PF01966">
    <property type="entry name" value="HD"/>
    <property type="match status" value="1"/>
</dbReference>
<keyword evidence="5 8" id="KW-0460">Magnesium</keyword>
<keyword evidence="1 8" id="KW-0808">Transferase</keyword>
<comment type="cofactor">
    <cofactor evidence="8">
        <name>Mg(2+)</name>
        <dbReference type="ChEBI" id="CHEBI:18420"/>
    </cofactor>
</comment>
<dbReference type="GO" id="GO:0008773">
    <property type="term" value="F:[protein-PII] uridylyltransferase activity"/>
    <property type="evidence" value="ECO:0007669"/>
    <property type="project" value="UniProtKB-UniRule"/>
</dbReference>
<dbReference type="PIRSF" id="PIRSF006288">
    <property type="entry name" value="PII_uridyltransf"/>
    <property type="match status" value="1"/>
</dbReference>